<dbReference type="InterPro" id="IPR036397">
    <property type="entry name" value="RNaseH_sf"/>
</dbReference>
<evidence type="ECO:0000313" key="1">
    <source>
        <dbReference type="EMBL" id="ETV70774.1"/>
    </source>
</evidence>
<organism evidence="1">
    <name type="scientific">Aphanomyces astaci</name>
    <name type="common">Crayfish plague agent</name>
    <dbReference type="NCBI Taxonomy" id="112090"/>
    <lineage>
        <taxon>Eukaryota</taxon>
        <taxon>Sar</taxon>
        <taxon>Stramenopiles</taxon>
        <taxon>Oomycota</taxon>
        <taxon>Saprolegniomycetes</taxon>
        <taxon>Saprolegniales</taxon>
        <taxon>Verrucalvaceae</taxon>
        <taxon>Aphanomyces</taxon>
    </lineage>
</organism>
<dbReference type="GeneID" id="20815853"/>
<dbReference type="GO" id="GO:0003676">
    <property type="term" value="F:nucleic acid binding"/>
    <property type="evidence" value="ECO:0007669"/>
    <property type="project" value="InterPro"/>
</dbReference>
<proteinExistence type="predicted"/>
<dbReference type="RefSeq" id="XP_009839838.1">
    <property type="nucleotide sequence ID" value="XM_009841536.1"/>
</dbReference>
<dbReference type="VEuPathDB" id="FungiDB:H257_13857"/>
<dbReference type="AlphaFoldDB" id="W4FVD4"/>
<dbReference type="PANTHER" id="PTHR47169:SF2">
    <property type="entry name" value="OS01G0541250 PROTEIN"/>
    <property type="match status" value="1"/>
</dbReference>
<dbReference type="EMBL" id="KI913164">
    <property type="protein sequence ID" value="ETV70774.1"/>
    <property type="molecule type" value="Genomic_DNA"/>
</dbReference>
<sequence>MARPRYNHATDNWWDGKIGIWPFVEPVTAQRDSVNRKAGTLETNSITVTKDVYRTFLLDKVLPAIVAKWPRADNTIKFQHDNARAHVTPEDVKLKAALDTYKAVG</sequence>
<accession>W4FVD4</accession>
<name>W4FVD4_APHAT</name>
<dbReference type="PANTHER" id="PTHR47169">
    <property type="entry name" value="OS01G0541250 PROTEIN"/>
    <property type="match status" value="1"/>
</dbReference>
<protein>
    <submittedName>
        <fullName evidence="1">Uncharacterized protein</fullName>
    </submittedName>
</protein>
<gene>
    <name evidence="1" type="ORF">H257_13857</name>
</gene>
<dbReference type="OrthoDB" id="126995at2759"/>
<dbReference type="Gene3D" id="3.30.420.10">
    <property type="entry name" value="Ribonuclease H-like superfamily/Ribonuclease H"/>
    <property type="match status" value="1"/>
</dbReference>
<reference evidence="1" key="1">
    <citation type="submission" date="2013-12" db="EMBL/GenBank/DDBJ databases">
        <title>The Genome Sequence of Aphanomyces astaci APO3.</title>
        <authorList>
            <consortium name="The Broad Institute Genomics Platform"/>
            <person name="Russ C."/>
            <person name="Tyler B."/>
            <person name="van West P."/>
            <person name="Dieguez-Uribeondo J."/>
            <person name="Young S.K."/>
            <person name="Zeng Q."/>
            <person name="Gargeya S."/>
            <person name="Fitzgerald M."/>
            <person name="Abouelleil A."/>
            <person name="Alvarado L."/>
            <person name="Chapman S.B."/>
            <person name="Gainer-Dewar J."/>
            <person name="Goldberg J."/>
            <person name="Griggs A."/>
            <person name="Gujja S."/>
            <person name="Hansen M."/>
            <person name="Howarth C."/>
            <person name="Imamovic A."/>
            <person name="Ireland A."/>
            <person name="Larimer J."/>
            <person name="McCowan C."/>
            <person name="Murphy C."/>
            <person name="Pearson M."/>
            <person name="Poon T.W."/>
            <person name="Priest M."/>
            <person name="Roberts A."/>
            <person name="Saif S."/>
            <person name="Shea T."/>
            <person name="Sykes S."/>
            <person name="Wortman J."/>
            <person name="Nusbaum C."/>
            <person name="Birren B."/>
        </authorList>
    </citation>
    <scope>NUCLEOTIDE SEQUENCE [LARGE SCALE GENOMIC DNA]</scope>
    <source>
        <strain evidence="1">APO3</strain>
    </source>
</reference>